<organism evidence="3 4">
    <name type="scientific">Roseivirga pacifica</name>
    <dbReference type="NCBI Taxonomy" id="1267423"/>
    <lineage>
        <taxon>Bacteria</taxon>
        <taxon>Pseudomonadati</taxon>
        <taxon>Bacteroidota</taxon>
        <taxon>Cytophagia</taxon>
        <taxon>Cytophagales</taxon>
        <taxon>Roseivirgaceae</taxon>
        <taxon>Roseivirga</taxon>
    </lineage>
</organism>
<dbReference type="Pfam" id="PF06580">
    <property type="entry name" value="His_kinase"/>
    <property type="match status" value="1"/>
</dbReference>
<dbReference type="PANTHER" id="PTHR34220">
    <property type="entry name" value="SENSOR HISTIDINE KINASE YPDA"/>
    <property type="match status" value="1"/>
</dbReference>
<dbReference type="OrthoDB" id="9792992at2"/>
<keyword evidence="1" id="KW-0472">Membrane</keyword>
<evidence type="ECO:0000313" key="3">
    <source>
        <dbReference type="EMBL" id="SEV90406.1"/>
    </source>
</evidence>
<dbReference type="InterPro" id="IPR050640">
    <property type="entry name" value="Bact_2-comp_sensor_kinase"/>
</dbReference>
<proteinExistence type="predicted"/>
<dbReference type="AlphaFoldDB" id="A0A1I0MQZ5"/>
<dbReference type="GO" id="GO:0000155">
    <property type="term" value="F:phosphorelay sensor kinase activity"/>
    <property type="evidence" value="ECO:0007669"/>
    <property type="project" value="InterPro"/>
</dbReference>
<feature type="transmembrane region" description="Helical" evidence="1">
    <location>
        <begin position="117"/>
        <end position="139"/>
    </location>
</feature>
<feature type="transmembrane region" description="Helical" evidence="1">
    <location>
        <begin position="72"/>
        <end position="97"/>
    </location>
</feature>
<name>A0A1I0MQZ5_9BACT</name>
<dbReference type="InterPro" id="IPR036890">
    <property type="entry name" value="HATPase_C_sf"/>
</dbReference>
<accession>A0A1I0MQZ5</accession>
<keyword evidence="1" id="KW-1133">Transmembrane helix</keyword>
<dbReference type="GO" id="GO:0016020">
    <property type="term" value="C:membrane"/>
    <property type="evidence" value="ECO:0007669"/>
    <property type="project" value="InterPro"/>
</dbReference>
<feature type="domain" description="Signal transduction histidine kinase internal region" evidence="2">
    <location>
        <begin position="159"/>
        <end position="238"/>
    </location>
</feature>
<evidence type="ECO:0000259" key="2">
    <source>
        <dbReference type="Pfam" id="PF06580"/>
    </source>
</evidence>
<dbReference type="SUPFAM" id="SSF55874">
    <property type="entry name" value="ATPase domain of HSP90 chaperone/DNA topoisomerase II/histidine kinase"/>
    <property type="match status" value="1"/>
</dbReference>
<dbReference type="InterPro" id="IPR010559">
    <property type="entry name" value="Sig_transdc_His_kin_internal"/>
</dbReference>
<sequence>MNHPFIRNNNIIVYAVLWLLTGGVFTFALYFFYGFTWKQSAIDSAIFNGLFMGVGLAYWFNVRYSSYQKSQLVNLLISHIAAAAISVALVVFLSQTILKSLSVNDEYTLFLADSLPWRVALGVLYYAVITLVYYLILYYDDLTEKSTRQSQLESMLKSSELEMLKSQINPHFIFNSLNSISSLTIISPEKAREMIVKLSDFLRYSLGKENDQMNTLEDEVNNILLYLEIEKVRFGDRLSVETDMDNACKKMVLPNLILQPLFENAIKHGIYESLEKINIQLRASCEGNILKVSVSNEYDPNAVTKKGKGIGLQNIRDRIRLIYGVSQAVFIHKTDHIFTVRLEIPQLA</sequence>
<reference evidence="4" key="1">
    <citation type="submission" date="2016-10" db="EMBL/GenBank/DDBJ databases">
        <authorList>
            <person name="Varghese N."/>
            <person name="Submissions S."/>
        </authorList>
    </citation>
    <scope>NUCLEOTIDE SEQUENCE [LARGE SCALE GENOMIC DNA]</scope>
    <source>
        <strain evidence="4">CGMCC 1.12402</strain>
    </source>
</reference>
<evidence type="ECO:0000313" key="4">
    <source>
        <dbReference type="Proteomes" id="UP000199437"/>
    </source>
</evidence>
<keyword evidence="3" id="KW-0418">Kinase</keyword>
<dbReference type="Proteomes" id="UP000199437">
    <property type="component" value="Unassembled WGS sequence"/>
</dbReference>
<dbReference type="Gene3D" id="3.30.565.10">
    <property type="entry name" value="Histidine kinase-like ATPase, C-terminal domain"/>
    <property type="match status" value="1"/>
</dbReference>
<gene>
    <name evidence="3" type="ORF">SAMN05216290_0588</name>
</gene>
<keyword evidence="4" id="KW-1185">Reference proteome</keyword>
<keyword evidence="1" id="KW-0812">Transmembrane</keyword>
<evidence type="ECO:0000256" key="1">
    <source>
        <dbReference type="SAM" id="Phobius"/>
    </source>
</evidence>
<dbReference type="GeneID" id="99985341"/>
<protein>
    <submittedName>
        <fullName evidence="3">Histidine kinase</fullName>
    </submittedName>
</protein>
<feature type="transmembrane region" description="Helical" evidence="1">
    <location>
        <begin position="12"/>
        <end position="35"/>
    </location>
</feature>
<feature type="transmembrane region" description="Helical" evidence="1">
    <location>
        <begin position="41"/>
        <end position="60"/>
    </location>
</feature>
<dbReference type="EMBL" id="FOIR01000001">
    <property type="protein sequence ID" value="SEV90406.1"/>
    <property type="molecule type" value="Genomic_DNA"/>
</dbReference>
<dbReference type="PANTHER" id="PTHR34220:SF7">
    <property type="entry name" value="SENSOR HISTIDINE KINASE YPDA"/>
    <property type="match status" value="1"/>
</dbReference>
<dbReference type="RefSeq" id="WP_090256890.1">
    <property type="nucleotide sequence ID" value="NZ_FOIR01000001.1"/>
</dbReference>
<dbReference type="STRING" id="1267423.SAMN05216290_0588"/>
<keyword evidence="3" id="KW-0808">Transferase</keyword>